<gene>
    <name evidence="1" type="ORF">FW784_09240</name>
</gene>
<protein>
    <submittedName>
        <fullName evidence="1">Uncharacterized protein</fullName>
    </submittedName>
</protein>
<dbReference type="RefSeq" id="WP_149353058.1">
    <property type="nucleotide sequence ID" value="NZ_VTRV01000093.1"/>
</dbReference>
<accession>A0A5D8Z2H4</accession>
<keyword evidence="2" id="KW-1185">Reference proteome</keyword>
<dbReference type="EMBL" id="VTRV01000093">
    <property type="protein sequence ID" value="TZF88951.1"/>
    <property type="molecule type" value="Genomic_DNA"/>
</dbReference>
<organism evidence="1 2">
    <name type="scientific">Cognatilysobacter lacus</name>
    <dbReference type="NCBI Taxonomy" id="1643323"/>
    <lineage>
        <taxon>Bacteria</taxon>
        <taxon>Pseudomonadati</taxon>
        <taxon>Pseudomonadota</taxon>
        <taxon>Gammaproteobacteria</taxon>
        <taxon>Lysobacterales</taxon>
        <taxon>Lysobacteraceae</taxon>
        <taxon>Cognatilysobacter</taxon>
    </lineage>
</organism>
<evidence type="ECO:0000313" key="2">
    <source>
        <dbReference type="Proteomes" id="UP000323164"/>
    </source>
</evidence>
<dbReference type="Proteomes" id="UP000323164">
    <property type="component" value="Unassembled WGS sequence"/>
</dbReference>
<name>A0A5D8Z2H4_9GAMM</name>
<comment type="caution">
    <text evidence="1">The sequence shown here is derived from an EMBL/GenBank/DDBJ whole genome shotgun (WGS) entry which is preliminary data.</text>
</comment>
<reference evidence="1 2" key="1">
    <citation type="submission" date="2019-08" db="EMBL/GenBank/DDBJ databases">
        <title>Draft genome sequence of Lysobacter sp. UKS-15.</title>
        <authorList>
            <person name="Im W.-T."/>
        </authorList>
    </citation>
    <scope>NUCLEOTIDE SEQUENCE [LARGE SCALE GENOMIC DNA]</scope>
    <source>
        <strain evidence="1 2">UKS-15</strain>
    </source>
</reference>
<sequence length="273" mass="30053">MAFIDKERASYFVRALATVIGFAPVLAQAQSNPGSACYNGKCDYASLADAEAAMRLDGPFGPKFERILTLDQGTITLFLYGVPAQAPETFYPPQYYMDGTPLCDSVLGDGCPDEATAMQMLVADIHTRNPYPGNEFINGQWIGTHADPFYWIGQLASPDRRLGRVSFTRYDELNVRQYQVWIHIPGFPSDDLHYQNRILGKYQAFMCPAGSVAGSGLSAPYLLPGDAPSSAIQWPKFCNVEEQRWIYYKPLPKPTPGLGPCKCDESPGTIAGN</sequence>
<evidence type="ECO:0000313" key="1">
    <source>
        <dbReference type="EMBL" id="TZF88951.1"/>
    </source>
</evidence>
<dbReference type="AlphaFoldDB" id="A0A5D8Z2H4"/>
<proteinExistence type="predicted"/>